<evidence type="ECO:0000256" key="4">
    <source>
        <dbReference type="ARBA" id="ARBA00023163"/>
    </source>
</evidence>
<evidence type="ECO:0000256" key="6">
    <source>
        <dbReference type="SAM" id="MobiDB-lite"/>
    </source>
</evidence>
<proteinExistence type="inferred from homology"/>
<name>A0A0D9YUM1_9ORYZ</name>
<feature type="region of interest" description="Disordered" evidence="6">
    <location>
        <begin position="80"/>
        <end position="141"/>
    </location>
</feature>
<dbReference type="HOGENOM" id="CLU_042981_2_0_1"/>
<dbReference type="Proteomes" id="UP000026961">
    <property type="component" value="Chromosome 2"/>
</dbReference>
<evidence type="ECO:0000256" key="1">
    <source>
        <dbReference type="ARBA" id="ARBA00004123"/>
    </source>
</evidence>
<dbReference type="GO" id="GO:0005634">
    <property type="term" value="C:nucleus"/>
    <property type="evidence" value="ECO:0007669"/>
    <property type="project" value="UniProtKB-SubCell"/>
</dbReference>
<evidence type="ECO:0008006" key="9">
    <source>
        <dbReference type="Google" id="ProtNLM"/>
    </source>
</evidence>
<accession>A0A0D9YUM1</accession>
<dbReference type="AlphaFoldDB" id="A0A0D9YUM1"/>
<keyword evidence="5" id="KW-0539">Nucleus</keyword>
<dbReference type="GO" id="GO:0000978">
    <property type="term" value="F:RNA polymerase II cis-regulatory region sequence-specific DNA binding"/>
    <property type="evidence" value="ECO:0007669"/>
    <property type="project" value="TreeGrafter"/>
</dbReference>
<dbReference type="EnsemblPlants" id="OGLUM02G23590.1">
    <property type="protein sequence ID" value="OGLUM02G23590.1"/>
    <property type="gene ID" value="OGLUM02G23590"/>
</dbReference>
<dbReference type="CDD" id="cd11393">
    <property type="entry name" value="bHLH_AtbHLH_like"/>
    <property type="match status" value="1"/>
</dbReference>
<dbReference type="GO" id="GO:0000981">
    <property type="term" value="F:DNA-binding transcription factor activity, RNA polymerase II-specific"/>
    <property type="evidence" value="ECO:0007669"/>
    <property type="project" value="TreeGrafter"/>
</dbReference>
<dbReference type="InterPro" id="IPR045843">
    <property type="entry name" value="IND-like"/>
</dbReference>
<reference evidence="7" key="1">
    <citation type="submission" date="2015-04" db="UniProtKB">
        <authorList>
            <consortium name="EnsemblPlants"/>
        </authorList>
    </citation>
    <scope>IDENTIFICATION</scope>
</reference>
<evidence type="ECO:0000313" key="8">
    <source>
        <dbReference type="Proteomes" id="UP000026961"/>
    </source>
</evidence>
<dbReference type="GO" id="GO:0046983">
    <property type="term" value="F:protein dimerization activity"/>
    <property type="evidence" value="ECO:0007669"/>
    <property type="project" value="InterPro"/>
</dbReference>
<reference evidence="7" key="2">
    <citation type="submission" date="2018-05" db="EMBL/GenBank/DDBJ databases">
        <title>OgluRS3 (Oryza glumaepatula Reference Sequence Version 3).</title>
        <authorList>
            <person name="Zhang J."/>
            <person name="Kudrna D."/>
            <person name="Lee S."/>
            <person name="Talag J."/>
            <person name="Welchert J."/>
            <person name="Wing R.A."/>
        </authorList>
    </citation>
    <scope>NUCLEOTIDE SEQUENCE [LARGE SCALE GENOMIC DNA]</scope>
</reference>
<evidence type="ECO:0000256" key="2">
    <source>
        <dbReference type="ARBA" id="ARBA00005510"/>
    </source>
</evidence>
<dbReference type="eggNOG" id="ENOG502QVKF">
    <property type="taxonomic scope" value="Eukaryota"/>
</dbReference>
<feature type="region of interest" description="Disordered" evidence="6">
    <location>
        <begin position="1"/>
        <end position="62"/>
    </location>
</feature>
<feature type="compositionally biased region" description="Gly residues" evidence="6">
    <location>
        <begin position="36"/>
        <end position="58"/>
    </location>
</feature>
<dbReference type="PANTHER" id="PTHR16223">
    <property type="entry name" value="TRANSCRIPTION FACTOR BHLH83-RELATED"/>
    <property type="match status" value="1"/>
</dbReference>
<keyword evidence="8" id="KW-1185">Reference proteome</keyword>
<organism evidence="7">
    <name type="scientific">Oryza glumipatula</name>
    <dbReference type="NCBI Taxonomy" id="40148"/>
    <lineage>
        <taxon>Eukaryota</taxon>
        <taxon>Viridiplantae</taxon>
        <taxon>Streptophyta</taxon>
        <taxon>Embryophyta</taxon>
        <taxon>Tracheophyta</taxon>
        <taxon>Spermatophyta</taxon>
        <taxon>Magnoliopsida</taxon>
        <taxon>Liliopsida</taxon>
        <taxon>Poales</taxon>
        <taxon>Poaceae</taxon>
        <taxon>BOP clade</taxon>
        <taxon>Oryzoideae</taxon>
        <taxon>Oryzeae</taxon>
        <taxon>Oryzinae</taxon>
        <taxon>Oryza</taxon>
    </lineage>
</organism>
<evidence type="ECO:0000313" key="7">
    <source>
        <dbReference type="EnsemblPlants" id="OGLUM02G23590.1"/>
    </source>
</evidence>
<keyword evidence="3" id="KW-0805">Transcription regulation</keyword>
<comment type="subcellular location">
    <subcellularLocation>
        <location evidence="1">Nucleus</location>
    </subcellularLocation>
</comment>
<dbReference type="SUPFAM" id="SSF47459">
    <property type="entry name" value="HLH, helix-loop-helix DNA-binding domain"/>
    <property type="match status" value="1"/>
</dbReference>
<evidence type="ECO:0000256" key="3">
    <source>
        <dbReference type="ARBA" id="ARBA00023015"/>
    </source>
</evidence>
<sequence length="275" mass="27899">MMRRFLPVGGGGGGGVEPSSSSTTPQRGEAEAAGLRFGGGDISLGPHGGGGGGGGGHGHQLQDGSVDLLARHSSSPAGFFSNLMASNGSKGGGGSGAEAHHHHHPPSMAGSGSGSSSGGRKMKSQLSFTAGPPHLSHIAEDGAFPDRAGAEASVPRTFSAGGSSGGGGFSIVGPWEESRDIISTLGGYESQFGGMASTSALEMAGMDRYLQLQHDQVPFKVRAKRGCATHPRSIAERQTSTADMLDLAVEHIKGLQSQLQALKHEQEKCTCCSRP</sequence>
<comment type="similarity">
    <text evidence="2">Belongs to the bHLH protein family.</text>
</comment>
<dbReference type="InterPro" id="IPR036638">
    <property type="entry name" value="HLH_DNA-bd_sf"/>
</dbReference>
<dbReference type="InterPro" id="IPR045239">
    <property type="entry name" value="bHLH95_bHLH"/>
</dbReference>
<keyword evidence="4" id="KW-0804">Transcription</keyword>
<protein>
    <recommendedName>
        <fullName evidence="9">BHLH domain-containing protein</fullName>
    </recommendedName>
</protein>
<dbReference type="STRING" id="40148.A0A0D9YUM1"/>
<dbReference type="Gramene" id="OGLUM02G23590.1">
    <property type="protein sequence ID" value="OGLUM02G23590.1"/>
    <property type="gene ID" value="OGLUM02G23590"/>
</dbReference>
<dbReference type="PANTHER" id="PTHR16223:SF177">
    <property type="entry name" value="TRANSCRIPTION FACTOR BHLH129"/>
    <property type="match status" value="1"/>
</dbReference>
<evidence type="ECO:0000256" key="5">
    <source>
        <dbReference type="ARBA" id="ARBA00023242"/>
    </source>
</evidence>